<dbReference type="EMBL" id="CP027306">
    <property type="protein sequence ID" value="AXE77748.1"/>
    <property type="molecule type" value="Genomic_DNA"/>
</dbReference>
<organism evidence="3 4">
    <name type="scientific">Streptomyces atratus</name>
    <dbReference type="NCBI Taxonomy" id="1893"/>
    <lineage>
        <taxon>Bacteria</taxon>
        <taxon>Bacillati</taxon>
        <taxon>Actinomycetota</taxon>
        <taxon>Actinomycetes</taxon>
        <taxon>Kitasatosporales</taxon>
        <taxon>Streptomycetaceae</taxon>
        <taxon>Streptomyces</taxon>
    </lineage>
</organism>
<protein>
    <recommendedName>
        <fullName evidence="2">Peptidase C39-like domain-containing protein</fullName>
    </recommendedName>
</protein>
<dbReference type="GeneID" id="95519441"/>
<dbReference type="PROSITE" id="PS51318">
    <property type="entry name" value="TAT"/>
    <property type="match status" value="1"/>
</dbReference>
<feature type="domain" description="Peptidase C39-like" evidence="2">
    <location>
        <begin position="60"/>
        <end position="195"/>
    </location>
</feature>
<dbReference type="Proteomes" id="UP000252698">
    <property type="component" value="Chromosome"/>
</dbReference>
<dbReference type="RefSeq" id="WP_114244361.1">
    <property type="nucleotide sequence ID" value="NZ_CP027306.1"/>
</dbReference>
<dbReference type="KEGG" id="sata:C5746_13250"/>
<keyword evidence="1" id="KW-0732">Signal</keyword>
<dbReference type="Pfam" id="PF13529">
    <property type="entry name" value="Peptidase_C39_2"/>
    <property type="match status" value="1"/>
</dbReference>
<dbReference type="InterPro" id="IPR006311">
    <property type="entry name" value="TAT_signal"/>
</dbReference>
<evidence type="ECO:0000313" key="3">
    <source>
        <dbReference type="EMBL" id="AXE77748.1"/>
    </source>
</evidence>
<dbReference type="InterPro" id="IPR038765">
    <property type="entry name" value="Papain-like_cys_pep_sf"/>
</dbReference>
<dbReference type="AlphaFoldDB" id="A0A2Z5JBK2"/>
<feature type="signal peptide" evidence="1">
    <location>
        <begin position="1"/>
        <end position="41"/>
    </location>
</feature>
<evidence type="ECO:0000256" key="1">
    <source>
        <dbReference type="SAM" id="SignalP"/>
    </source>
</evidence>
<accession>A0A2Z5JBK2</accession>
<dbReference type="Gene3D" id="3.90.70.10">
    <property type="entry name" value="Cysteine proteinases"/>
    <property type="match status" value="1"/>
</dbReference>
<evidence type="ECO:0000259" key="2">
    <source>
        <dbReference type="Pfam" id="PF13529"/>
    </source>
</evidence>
<gene>
    <name evidence="3" type="ORF">C5746_13250</name>
</gene>
<name>A0A2Z5JBK2_STRAR</name>
<dbReference type="InterPro" id="IPR039564">
    <property type="entry name" value="Peptidase_C39-like"/>
</dbReference>
<feature type="chain" id="PRO_5016332773" description="Peptidase C39-like domain-containing protein" evidence="1">
    <location>
        <begin position="42"/>
        <end position="224"/>
    </location>
</feature>
<reference evidence="3 4" key="1">
    <citation type="journal article" date="2018" name="Front. Microbiol.">
        <title>Genome Sequencing of Streptomyces atratus SCSIOZH16 and Activation Production of Nocardamine via Metabolic Engineering.</title>
        <authorList>
            <person name="Li Y."/>
            <person name="Zhang C."/>
            <person name="Liu C."/>
            <person name="Ju J."/>
            <person name="Ma J."/>
        </authorList>
    </citation>
    <scope>NUCLEOTIDE SEQUENCE [LARGE SCALE GENOMIC DNA]</scope>
    <source>
        <strain evidence="3 4">SCSIO_ZH16</strain>
    </source>
</reference>
<proteinExistence type="predicted"/>
<evidence type="ECO:0000313" key="4">
    <source>
        <dbReference type="Proteomes" id="UP000252698"/>
    </source>
</evidence>
<sequence>MNRTVTENRSSASRRRVRLAAAAVAALATVGILVPAGSAAAQYPTPDRVIPTSKTLSAYKFQKQKEYYYCGPAATRLALTQRGKKVSQKTLAGDLKVEQNGKQTDNIGLVTKVLNKRLKGSPYKNKWIPGNDATSAQVKRLKKDIKDNINNRYVIVANVYGTAYDTKGRKHAYNQGHYLTVVGYTNSGDNAVIEDIAISSSKTHKYTMTTKKLATWIASKGYSA</sequence>
<dbReference type="SUPFAM" id="SSF54001">
    <property type="entry name" value="Cysteine proteinases"/>
    <property type="match status" value="1"/>
</dbReference>